<dbReference type="Proteomes" id="UP000050326">
    <property type="component" value="Unassembled WGS sequence"/>
</dbReference>
<organism evidence="2 3">
    <name type="scientific">Oxobacter pfennigii</name>
    <dbReference type="NCBI Taxonomy" id="36849"/>
    <lineage>
        <taxon>Bacteria</taxon>
        <taxon>Bacillati</taxon>
        <taxon>Bacillota</taxon>
        <taxon>Clostridia</taxon>
        <taxon>Eubacteriales</taxon>
        <taxon>Clostridiaceae</taxon>
        <taxon>Oxobacter</taxon>
    </lineage>
</organism>
<dbReference type="InterPro" id="IPR049222">
    <property type="entry name" value="DUF6870"/>
</dbReference>
<reference evidence="2 3" key="1">
    <citation type="submission" date="2015-09" db="EMBL/GenBank/DDBJ databases">
        <title>Genome sequence of Oxobacter pfennigii DSM 3222.</title>
        <authorList>
            <person name="Poehlein A."/>
            <person name="Bengelsdorf F.R."/>
            <person name="Schiel-Bengelsdorf B."/>
            <person name="Duerre P."/>
            <person name="Daniel R."/>
        </authorList>
    </citation>
    <scope>NUCLEOTIDE SEQUENCE [LARGE SCALE GENOMIC DNA]</scope>
    <source>
        <strain evidence="2 3">DSM 3222</strain>
    </source>
</reference>
<dbReference type="Pfam" id="PF21757">
    <property type="entry name" value="DUF6870"/>
    <property type="match status" value="1"/>
</dbReference>
<sequence length="87" mass="9951">MKDMLDSLNIQPPEHVNLAELADIRDVKIDLSLPKEERVKSYLVQIKNPYCYRYGDIIVRVSFADTEASLEDRLKQYLLSHAGSALS</sequence>
<dbReference type="EMBL" id="LKET01000028">
    <property type="protein sequence ID" value="KPU45028.1"/>
    <property type="molecule type" value="Genomic_DNA"/>
</dbReference>
<dbReference type="RefSeq" id="WP_242854343.1">
    <property type="nucleotide sequence ID" value="NZ_LKET01000028.1"/>
</dbReference>
<feature type="domain" description="DUF6870" evidence="1">
    <location>
        <begin position="11"/>
        <end position="78"/>
    </location>
</feature>
<comment type="caution">
    <text evidence="2">The sequence shown here is derived from an EMBL/GenBank/DDBJ whole genome shotgun (WGS) entry which is preliminary data.</text>
</comment>
<keyword evidence="3" id="KW-1185">Reference proteome</keyword>
<proteinExistence type="predicted"/>
<gene>
    <name evidence="2" type="ORF">OXPF_15060</name>
</gene>
<evidence type="ECO:0000313" key="2">
    <source>
        <dbReference type="EMBL" id="KPU45028.1"/>
    </source>
</evidence>
<accession>A0A0P8WBD5</accession>
<dbReference type="AlphaFoldDB" id="A0A0P8WBD5"/>
<name>A0A0P8WBD5_9CLOT</name>
<evidence type="ECO:0000259" key="1">
    <source>
        <dbReference type="Pfam" id="PF21757"/>
    </source>
</evidence>
<evidence type="ECO:0000313" key="3">
    <source>
        <dbReference type="Proteomes" id="UP000050326"/>
    </source>
</evidence>
<protein>
    <recommendedName>
        <fullName evidence="1">DUF6870 domain-containing protein</fullName>
    </recommendedName>
</protein>
<dbReference type="STRING" id="36849.OXPF_15060"/>